<name>A0A2V0Q6W5_PSESF</name>
<gene>
    <name evidence="1" type="ORF">KPSA1_01692</name>
</gene>
<dbReference type="InterPro" id="IPR036754">
    <property type="entry name" value="YbaK/aa-tRNA-synt-asso_dom_sf"/>
</dbReference>
<dbReference type="Gene3D" id="3.90.960.10">
    <property type="entry name" value="YbaK/aminoacyl-tRNA synthetase-associated domain"/>
    <property type="match status" value="1"/>
</dbReference>
<comment type="caution">
    <text evidence="1">The sequence shown here is derived from an EMBL/GenBank/DDBJ whole genome shotgun (WGS) entry which is preliminary data.</text>
</comment>
<sequence>MRTFIDETAQLFESIYVSAGRRGLEVELTAALLAEHTQARFAPIGRE</sequence>
<proteinExistence type="predicted"/>
<dbReference type="AlphaFoldDB" id="A0A2V0Q6W5"/>
<dbReference type="SUPFAM" id="SSF55826">
    <property type="entry name" value="YbaK/ProRS associated domain"/>
    <property type="match status" value="1"/>
</dbReference>
<protein>
    <submittedName>
        <fullName evidence="1">Cys-tRNA(Pro) deacylase</fullName>
    </submittedName>
</protein>
<dbReference type="Proteomes" id="UP000247480">
    <property type="component" value="Unassembled WGS sequence"/>
</dbReference>
<evidence type="ECO:0000313" key="1">
    <source>
        <dbReference type="EMBL" id="GBH08321.1"/>
    </source>
</evidence>
<organism evidence="1 2">
    <name type="scientific">Pseudomonas syringae pv. actinidiae</name>
    <dbReference type="NCBI Taxonomy" id="103796"/>
    <lineage>
        <taxon>Bacteria</taxon>
        <taxon>Pseudomonadati</taxon>
        <taxon>Pseudomonadota</taxon>
        <taxon>Gammaproteobacteria</taxon>
        <taxon>Pseudomonadales</taxon>
        <taxon>Pseudomonadaceae</taxon>
        <taxon>Pseudomonas</taxon>
        <taxon>Pseudomonas syringae</taxon>
    </lineage>
</organism>
<dbReference type="EMBL" id="BGJZ01000085">
    <property type="protein sequence ID" value="GBH08321.1"/>
    <property type="molecule type" value="Genomic_DNA"/>
</dbReference>
<accession>A0A2V0Q6W5</accession>
<dbReference type="GO" id="GO:0002161">
    <property type="term" value="F:aminoacyl-tRNA deacylase activity"/>
    <property type="evidence" value="ECO:0007669"/>
    <property type="project" value="InterPro"/>
</dbReference>
<evidence type="ECO:0000313" key="2">
    <source>
        <dbReference type="Proteomes" id="UP000247480"/>
    </source>
</evidence>
<reference evidence="1 2" key="1">
    <citation type="submission" date="2018-04" db="EMBL/GenBank/DDBJ databases">
        <title>Draft genome sequence of Pseudomonas syringae pv. actinidiae biovar 1 strains isolated from kiwifruit in Kagawa prefecture.</title>
        <authorList>
            <person name="Tabuchi M."/>
            <person name="Saito M."/>
            <person name="Fujiwara S."/>
            <person name="Sasa N."/>
            <person name="Akimitsu K."/>
            <person name="Gomi K."/>
            <person name="Konishi-Sugita S."/>
            <person name="Hamano K."/>
            <person name="Kataoka I."/>
        </authorList>
    </citation>
    <scope>NUCLEOTIDE SEQUENCE [LARGE SCALE GENOMIC DNA]</scope>
    <source>
        <strain evidence="1 2">MAFF212206</strain>
    </source>
</reference>